<keyword evidence="8" id="KW-0735">Signal-anchor</keyword>
<dbReference type="Pfam" id="PF03141">
    <property type="entry name" value="Methyltransf_29"/>
    <property type="match status" value="1"/>
</dbReference>
<sequence length="1008" mass="116572">MARDYNGSPKHHHNHLESKRKRLTWIFGVSGLCILSYVLGAWQNSNPSTSPSAGVSNKIGCEVGPPQVDIKSSSTPSSSSSSSPALDFESHHTVDINKTNDASRKLPPCDMSLSEYTPCQHPPRGRKFDRDMLKYRERHCPTKEELLLCLIPAPPKYKTPFKWPQSRDYAWYDNIPHRELSIEKAVQNWIQVEGDRFRFPGGGTMFPRGADAYIDDINELIPLTNGAIRTAIDTGCGVASWGAYLLKRNIVTMSFAPRDTHEAQVQFALERGVPAMIGIMASQRLPYPARAFDMAHCSRCLIPWHQYNGMYLIEVDRVLRPGGYWVLSGPPINWKKYWRGWERSQEDLKGEQDAIEDVAKRLCWKKVAEKNDLSIWQKPINHVECVKNRKVYKTPHMCKSENPDASWYKNMETCITPMPDVSSPAEVAGGKLEKWPERAFATPPRISSGSIPGISAEKFREDNQVWKERLTHYKRILPLQQGRYRNIMDMNAHLGGFAAALAKYPVWVMNVVPANSDLDTLGVIYERGFIGAYQDWCEAFSTYPRTYDLIHAGGVFSIYQDRCDITYVLLEMDRILRPEGTVIFRDTVEILVKIQSIAKEMRWKTQIMDHESGPFNPEKILVAVKTYWTGLFFAKQTALPFLAYCSITIIISYPLSNWIWIWIWNWNWNSIRFNSIQFQSNFNFDLIIRIEEEEEESKKGEAEMGDEKSIEEQIGKAVEEAKDLHEAAVSFLSKTSTDEQSLRHRAQSLDSSLRRLRSSLPSLTLSDPKLAEKAILFFFFFKSMQDYYLKSLLFFSRFLICMCCFTARRRFAPDQMSPRRWRRRFFSSCQSSWSDPFSFLKRKFENKSHLLISNLLLFSGRFLRMFLGPINVRASRKDIQLKVKEEYNSYRDRTALLFLLFPFILLILRSWKWDGCLPAFPVQLYQAWLLFLYTGLALRENILRANGSDIRPWLKTHSFLFIEIGKYSVKSPEGIWYGMGYSVYRYRRWQKQEAVLEAGVTMAMLAGT</sequence>
<evidence type="ECO:0000256" key="10">
    <source>
        <dbReference type="ARBA" id="ARBA00023136"/>
    </source>
</evidence>
<comment type="caution">
    <text evidence="14">The sequence shown here is derived from an EMBL/GenBank/DDBJ whole genome shotgun (WGS) entry which is preliminary data.</text>
</comment>
<accession>A0A7J6E3S3</accession>
<evidence type="ECO:0000256" key="12">
    <source>
        <dbReference type="SAM" id="MobiDB-lite"/>
    </source>
</evidence>
<proteinExistence type="inferred from homology"/>
<dbReference type="Pfam" id="PF07851">
    <property type="entry name" value="TMEM120A-B"/>
    <property type="match status" value="1"/>
</dbReference>
<dbReference type="EMBL" id="JAATIP010000300">
    <property type="protein sequence ID" value="KAF4353065.1"/>
    <property type="molecule type" value="Genomic_DNA"/>
</dbReference>
<dbReference type="InterPro" id="IPR029063">
    <property type="entry name" value="SAM-dependent_MTases_sf"/>
</dbReference>
<feature type="transmembrane region" description="Helical" evidence="13">
    <location>
        <begin position="23"/>
        <end position="42"/>
    </location>
</feature>
<evidence type="ECO:0000256" key="8">
    <source>
        <dbReference type="ARBA" id="ARBA00022968"/>
    </source>
</evidence>
<feature type="transmembrane region" description="Helical" evidence="13">
    <location>
        <begin position="641"/>
        <end position="663"/>
    </location>
</feature>
<evidence type="ECO:0000256" key="3">
    <source>
        <dbReference type="ARBA" id="ARBA00008361"/>
    </source>
</evidence>
<evidence type="ECO:0008006" key="16">
    <source>
        <dbReference type="Google" id="ProtNLM"/>
    </source>
</evidence>
<evidence type="ECO:0000256" key="5">
    <source>
        <dbReference type="ARBA" id="ARBA00022603"/>
    </source>
</evidence>
<keyword evidence="11" id="KW-0325">Glycoprotein</keyword>
<dbReference type="SUPFAM" id="SSF53335">
    <property type="entry name" value="S-adenosyl-L-methionine-dependent methyltransferases"/>
    <property type="match status" value="3"/>
</dbReference>
<evidence type="ECO:0000256" key="1">
    <source>
        <dbReference type="ARBA" id="ARBA00004141"/>
    </source>
</evidence>
<organism evidence="14 15">
    <name type="scientific">Cannabis sativa</name>
    <name type="common">Hemp</name>
    <name type="synonym">Marijuana</name>
    <dbReference type="NCBI Taxonomy" id="3483"/>
    <lineage>
        <taxon>Eukaryota</taxon>
        <taxon>Viridiplantae</taxon>
        <taxon>Streptophyta</taxon>
        <taxon>Embryophyta</taxon>
        <taxon>Tracheophyta</taxon>
        <taxon>Spermatophyta</taxon>
        <taxon>Magnoliopsida</taxon>
        <taxon>eudicotyledons</taxon>
        <taxon>Gunneridae</taxon>
        <taxon>Pentapetalae</taxon>
        <taxon>rosids</taxon>
        <taxon>fabids</taxon>
        <taxon>Rosales</taxon>
        <taxon>Cannabaceae</taxon>
        <taxon>Cannabis</taxon>
    </lineage>
</organism>
<keyword evidence="5" id="KW-0489">Methyltransferase</keyword>
<dbReference type="AlphaFoldDB" id="A0A7J6E3S3"/>
<dbReference type="GO" id="GO:0005768">
    <property type="term" value="C:endosome"/>
    <property type="evidence" value="ECO:0007669"/>
    <property type="project" value="TreeGrafter"/>
</dbReference>
<comment type="similarity">
    <text evidence="4">Belongs to the TMEM120 family.</text>
</comment>
<dbReference type="GO" id="GO:0032259">
    <property type="term" value="P:methylation"/>
    <property type="evidence" value="ECO:0007669"/>
    <property type="project" value="UniProtKB-KW"/>
</dbReference>
<feature type="compositionally biased region" description="Low complexity" evidence="12">
    <location>
        <begin position="72"/>
        <end position="84"/>
    </location>
</feature>
<feature type="region of interest" description="Disordered" evidence="12">
    <location>
        <begin position="46"/>
        <end position="108"/>
    </location>
</feature>
<dbReference type="GO" id="GO:0005802">
    <property type="term" value="C:trans-Golgi network"/>
    <property type="evidence" value="ECO:0007669"/>
    <property type="project" value="TreeGrafter"/>
</dbReference>
<dbReference type="FunFam" id="3.40.50.150:FF:000123">
    <property type="entry name" value="Putative methyltransferase PMT15"/>
    <property type="match status" value="1"/>
</dbReference>
<dbReference type="Gene3D" id="3.40.50.150">
    <property type="entry name" value="Vaccinia Virus protein VP39"/>
    <property type="match status" value="1"/>
</dbReference>
<evidence type="ECO:0000256" key="9">
    <source>
        <dbReference type="ARBA" id="ARBA00022989"/>
    </source>
</evidence>
<evidence type="ECO:0000256" key="7">
    <source>
        <dbReference type="ARBA" id="ARBA00022692"/>
    </source>
</evidence>
<evidence type="ECO:0000256" key="13">
    <source>
        <dbReference type="SAM" id="Phobius"/>
    </source>
</evidence>
<evidence type="ECO:0000256" key="2">
    <source>
        <dbReference type="ARBA" id="ARBA00004648"/>
    </source>
</evidence>
<evidence type="ECO:0000256" key="6">
    <source>
        <dbReference type="ARBA" id="ARBA00022679"/>
    </source>
</evidence>
<dbReference type="InterPro" id="IPR012926">
    <property type="entry name" value="TMEM120A/B"/>
</dbReference>
<keyword evidence="6" id="KW-0808">Transferase</keyword>
<dbReference type="GO" id="GO:0005789">
    <property type="term" value="C:endoplasmic reticulum membrane"/>
    <property type="evidence" value="ECO:0007669"/>
    <property type="project" value="UniProtKB-SubCell"/>
</dbReference>
<feature type="compositionally biased region" description="Polar residues" evidence="12">
    <location>
        <begin position="46"/>
        <end position="55"/>
    </location>
</feature>
<evidence type="ECO:0000313" key="15">
    <source>
        <dbReference type="Proteomes" id="UP000525078"/>
    </source>
</evidence>
<comment type="similarity">
    <text evidence="3">Belongs to the methyltransferase superfamily.</text>
</comment>
<dbReference type="Proteomes" id="UP000525078">
    <property type="component" value="Unassembled WGS sequence"/>
</dbReference>
<keyword evidence="10 13" id="KW-0472">Membrane</keyword>
<dbReference type="PANTHER" id="PTHR10108">
    <property type="entry name" value="SAM-DEPENDENT METHYLTRANSFERASE"/>
    <property type="match status" value="1"/>
</dbReference>
<dbReference type="PANTHER" id="PTHR10108:SF1058">
    <property type="entry name" value="METHYLTRANSFERASE PMT18-RELATED"/>
    <property type="match status" value="1"/>
</dbReference>
<reference evidence="14 15" key="1">
    <citation type="journal article" date="2020" name="bioRxiv">
        <title>Sequence and annotation of 42 cannabis genomes reveals extensive copy number variation in cannabinoid synthesis and pathogen resistance genes.</title>
        <authorList>
            <person name="Mckernan K.J."/>
            <person name="Helbert Y."/>
            <person name="Kane L.T."/>
            <person name="Ebling H."/>
            <person name="Zhang L."/>
            <person name="Liu B."/>
            <person name="Eaton Z."/>
            <person name="Mclaughlin S."/>
            <person name="Kingan S."/>
            <person name="Baybayan P."/>
            <person name="Concepcion G."/>
            <person name="Jordan M."/>
            <person name="Riva A."/>
            <person name="Barbazuk W."/>
            <person name="Harkins T."/>
        </authorList>
    </citation>
    <scope>NUCLEOTIDE SEQUENCE [LARGE SCALE GENOMIC DNA]</scope>
    <source>
        <strain evidence="15">cv. Jamaican Lion 4</strain>
        <tissue evidence="14">Leaf</tissue>
    </source>
</reference>
<evidence type="ECO:0000256" key="4">
    <source>
        <dbReference type="ARBA" id="ARBA00009700"/>
    </source>
</evidence>
<keyword evidence="9 13" id="KW-1133">Transmembrane helix</keyword>
<keyword evidence="7 13" id="KW-0812">Transmembrane</keyword>
<dbReference type="InterPro" id="IPR004159">
    <property type="entry name" value="Put_SAM_MeTrfase"/>
</dbReference>
<dbReference type="GO" id="GO:0008168">
    <property type="term" value="F:methyltransferase activity"/>
    <property type="evidence" value="ECO:0007669"/>
    <property type="project" value="UniProtKB-KW"/>
</dbReference>
<protein>
    <recommendedName>
        <fullName evidence="16">Methyltransferase</fullName>
    </recommendedName>
</protein>
<evidence type="ECO:0000313" key="14">
    <source>
        <dbReference type="EMBL" id="KAF4353065.1"/>
    </source>
</evidence>
<comment type="subcellular location">
    <subcellularLocation>
        <location evidence="2">Endoplasmic reticulum membrane</location>
        <topology evidence="2">Single-pass type II membrane protein</topology>
    </subcellularLocation>
    <subcellularLocation>
        <location evidence="1">Membrane</location>
        <topology evidence="1">Multi-pass membrane protein</topology>
    </subcellularLocation>
</comment>
<evidence type="ECO:0000256" key="11">
    <source>
        <dbReference type="ARBA" id="ARBA00023180"/>
    </source>
</evidence>
<feature type="transmembrane region" description="Helical" evidence="13">
    <location>
        <begin position="893"/>
        <end position="911"/>
    </location>
</feature>
<feature type="transmembrane region" description="Helical" evidence="13">
    <location>
        <begin position="917"/>
        <end position="938"/>
    </location>
</feature>
<name>A0A7J6E3S3_CANSA</name>
<gene>
    <name evidence="14" type="ORF">F8388_016910</name>
</gene>